<dbReference type="InterPro" id="IPR058248">
    <property type="entry name" value="Lxx211020-like"/>
</dbReference>
<dbReference type="SUPFAM" id="SSF110087">
    <property type="entry name" value="DR1885-like metal-binding protein"/>
    <property type="match status" value="1"/>
</dbReference>
<sequence>MKHIVLPLLLAGLLVAGLAHAATGHVTASHAWIRVLPGTLPAGAYVVLRNDGDMPVALTAAGSPAYGEAMLHESSRAGGVSRMTMVDALAIPAHGTQVLAPGGYHLMLMDAKQPVRPGDTVRITLKFDDGSTLPVDFIARPANALDDRG</sequence>
<feature type="signal peptide" evidence="1">
    <location>
        <begin position="1"/>
        <end position="21"/>
    </location>
</feature>
<reference evidence="2 3" key="1">
    <citation type="submission" date="2024-07" db="EMBL/GenBank/DDBJ databases">
        <title>Molecular mechanisms and environmental adaptations of flagellar loss and biofilm growth of Rhodanobacter under environmental stress.</title>
        <authorList>
            <person name="Chen M."/>
        </authorList>
    </citation>
    <scope>NUCLEOTIDE SEQUENCE [LARGE SCALE GENOMIC DNA]</scope>
    <source>
        <strain evidence="2 3">RS22</strain>
    </source>
</reference>
<organism evidence="2 3">
    <name type="scientific">Rhodanobacter humi</name>
    <dbReference type="NCBI Taxonomy" id="1888173"/>
    <lineage>
        <taxon>Bacteria</taxon>
        <taxon>Pseudomonadati</taxon>
        <taxon>Pseudomonadota</taxon>
        <taxon>Gammaproteobacteria</taxon>
        <taxon>Lysobacterales</taxon>
        <taxon>Rhodanobacteraceae</taxon>
        <taxon>Rhodanobacter</taxon>
    </lineage>
</organism>
<dbReference type="InterPro" id="IPR007410">
    <property type="entry name" value="LpqE-like"/>
</dbReference>
<gene>
    <name evidence="2" type="ORF">AB7878_14165</name>
</gene>
<protein>
    <submittedName>
        <fullName evidence="2">Copper chaperone PCu(A)C</fullName>
    </submittedName>
</protein>
<dbReference type="PANTHER" id="PTHR36302">
    <property type="entry name" value="BLR7088 PROTEIN"/>
    <property type="match status" value="1"/>
</dbReference>
<evidence type="ECO:0000313" key="2">
    <source>
        <dbReference type="EMBL" id="MEY2183564.1"/>
    </source>
</evidence>
<evidence type="ECO:0000256" key="1">
    <source>
        <dbReference type="SAM" id="SignalP"/>
    </source>
</evidence>
<feature type="chain" id="PRO_5046436645" evidence="1">
    <location>
        <begin position="22"/>
        <end position="149"/>
    </location>
</feature>
<evidence type="ECO:0000313" key="3">
    <source>
        <dbReference type="Proteomes" id="UP001562159"/>
    </source>
</evidence>
<dbReference type="EMBL" id="JBGBPY010000001">
    <property type="protein sequence ID" value="MEY2183564.1"/>
    <property type="molecule type" value="Genomic_DNA"/>
</dbReference>
<dbReference type="Pfam" id="PF04314">
    <property type="entry name" value="PCuAC"/>
    <property type="match status" value="1"/>
</dbReference>
<comment type="caution">
    <text evidence="2">The sequence shown here is derived from an EMBL/GenBank/DDBJ whole genome shotgun (WGS) entry which is preliminary data.</text>
</comment>
<proteinExistence type="predicted"/>
<keyword evidence="3" id="KW-1185">Reference proteome</keyword>
<dbReference type="Proteomes" id="UP001562159">
    <property type="component" value="Unassembled WGS sequence"/>
</dbReference>
<dbReference type="InterPro" id="IPR036182">
    <property type="entry name" value="PCuAC_sf"/>
</dbReference>
<name>A0ABV4AVX3_9GAMM</name>
<dbReference type="Gene3D" id="2.60.40.1890">
    <property type="entry name" value="PCu(A)C copper chaperone"/>
    <property type="match status" value="1"/>
</dbReference>
<dbReference type="PANTHER" id="PTHR36302:SF1">
    <property type="entry name" value="COPPER CHAPERONE PCU(A)C"/>
    <property type="match status" value="1"/>
</dbReference>
<accession>A0ABV4AVX3</accession>
<keyword evidence="1" id="KW-0732">Signal</keyword>